<dbReference type="PANTHER" id="PTHR23131:SF4">
    <property type="entry name" value="METALLO-BETA-LACTAMASE SUPERFAMILY POTEIN"/>
    <property type="match status" value="1"/>
</dbReference>
<dbReference type="KEGG" id="pcav:D3880_17340"/>
<dbReference type="SUPFAM" id="SSF56281">
    <property type="entry name" value="Metallo-hydrolase/oxidoreductase"/>
    <property type="match status" value="1"/>
</dbReference>
<dbReference type="InterPro" id="IPR036866">
    <property type="entry name" value="RibonucZ/Hydroxyglut_hydro"/>
</dbReference>
<reference evidence="3" key="1">
    <citation type="submission" date="2018-09" db="EMBL/GenBank/DDBJ databases">
        <authorList>
            <person name="Zhu H."/>
        </authorList>
    </citation>
    <scope>NUCLEOTIDE SEQUENCE [LARGE SCALE GENOMIC DNA]</scope>
    <source>
        <strain evidence="3">K2W31S-8</strain>
    </source>
</reference>
<dbReference type="InterPro" id="IPR036388">
    <property type="entry name" value="WH-like_DNA-bd_sf"/>
</dbReference>
<dbReference type="EMBL" id="CP032419">
    <property type="protein sequence ID" value="AYC34013.1"/>
    <property type="molecule type" value="Genomic_DNA"/>
</dbReference>
<dbReference type="SMART" id="SM00849">
    <property type="entry name" value="Lactamase_B"/>
    <property type="match status" value="1"/>
</dbReference>
<gene>
    <name evidence="2" type="ORF">D3880_17340</name>
</gene>
<name>A0A385Z7Q6_9PSED</name>
<dbReference type="InterPro" id="IPR001279">
    <property type="entry name" value="Metallo-B-lactamas"/>
</dbReference>
<keyword evidence="2" id="KW-0378">Hydrolase</keyword>
<evidence type="ECO:0000313" key="2">
    <source>
        <dbReference type="EMBL" id="AYC34013.1"/>
    </source>
</evidence>
<organism evidence="2 3">
    <name type="scientific">Pseudomonas cavernae</name>
    <dbReference type="NCBI Taxonomy" id="2320867"/>
    <lineage>
        <taxon>Bacteria</taxon>
        <taxon>Pseudomonadati</taxon>
        <taxon>Pseudomonadota</taxon>
        <taxon>Gammaproteobacteria</taxon>
        <taxon>Pseudomonadales</taxon>
        <taxon>Pseudomonadaceae</taxon>
        <taxon>Pseudomonas</taxon>
    </lineage>
</organism>
<dbReference type="Pfam" id="PF21221">
    <property type="entry name" value="B_lactamase-like_C"/>
    <property type="match status" value="1"/>
</dbReference>
<sequence>MAELDAQGHEWRDGLRFPWPQPPANGQVQEVAPGVLWLRMPLPFGLDHINLYLLRHGDGWVAVDTGLNSEQTREVWEEVFVEAMAGLPLRGVICTHFHSDHGGVLGWLAERFRCPVYMTAGEFQWLHLGAPADPKPSWAFLDFYQKAGFASGQAETFLPMLQVEHFRPILPTSFHRLSEGSVLDIGGRRWQVVIGRGHSPEHACLYAEQDGLLISGDQVLPRITSTVNVQVTEPDADPLRDWLESIERLRELPDSLLVLPAHERPFFNLHHRLDQLRAHHQVHLEQLLAVCEEPRSALELMAALFPRAKSRFDVLMAVGETLAHANYLIAEGALVREEEAAVHRYRRTPAGASGGNPLGQLRADW</sequence>
<dbReference type="RefSeq" id="WP_119894668.1">
    <property type="nucleotide sequence ID" value="NZ_CP032419.1"/>
</dbReference>
<dbReference type="InterPro" id="IPR048933">
    <property type="entry name" value="B_lactamase-like_C"/>
</dbReference>
<dbReference type="Gene3D" id="3.60.15.10">
    <property type="entry name" value="Ribonuclease Z/Hydroxyacylglutathione hydrolase-like"/>
    <property type="match status" value="1"/>
</dbReference>
<evidence type="ECO:0000259" key="1">
    <source>
        <dbReference type="SMART" id="SM00849"/>
    </source>
</evidence>
<dbReference type="InterPro" id="IPR050662">
    <property type="entry name" value="Sec-metab_biosynth-thioest"/>
</dbReference>
<accession>A0A385Z7Q6</accession>
<dbReference type="GO" id="GO:0016787">
    <property type="term" value="F:hydrolase activity"/>
    <property type="evidence" value="ECO:0007669"/>
    <property type="project" value="UniProtKB-KW"/>
</dbReference>
<dbReference type="OrthoDB" id="9815874at2"/>
<dbReference type="PANTHER" id="PTHR23131">
    <property type="entry name" value="ENDORIBONUCLEASE LACTB2"/>
    <property type="match status" value="1"/>
</dbReference>
<keyword evidence="3" id="KW-1185">Reference proteome</keyword>
<evidence type="ECO:0000313" key="3">
    <source>
        <dbReference type="Proteomes" id="UP000265560"/>
    </source>
</evidence>
<feature type="domain" description="Metallo-beta-lactamase" evidence="1">
    <location>
        <begin position="48"/>
        <end position="262"/>
    </location>
</feature>
<protein>
    <submittedName>
        <fullName evidence="2">MBL fold metallo-hydrolase</fullName>
    </submittedName>
</protein>
<dbReference type="Gene3D" id="1.10.10.10">
    <property type="entry name" value="Winged helix-like DNA-binding domain superfamily/Winged helix DNA-binding domain"/>
    <property type="match status" value="1"/>
</dbReference>
<proteinExistence type="predicted"/>
<dbReference type="AlphaFoldDB" id="A0A385Z7Q6"/>
<dbReference type="Pfam" id="PF00753">
    <property type="entry name" value="Lactamase_B"/>
    <property type="match status" value="1"/>
</dbReference>
<dbReference type="Proteomes" id="UP000265560">
    <property type="component" value="Chromosome"/>
</dbReference>